<keyword evidence="5 7" id="KW-1133">Transmembrane helix</keyword>
<dbReference type="Pfam" id="PF13632">
    <property type="entry name" value="Glyco_trans_2_3"/>
    <property type="match status" value="1"/>
</dbReference>
<accession>A0ABW3X0J6</accession>
<keyword evidence="2" id="KW-0328">Glycosyltransferase</keyword>
<evidence type="ECO:0000256" key="5">
    <source>
        <dbReference type="ARBA" id="ARBA00022989"/>
    </source>
</evidence>
<dbReference type="RefSeq" id="WP_238207400.1">
    <property type="nucleotide sequence ID" value="NZ_JBHTND010000017.1"/>
</dbReference>
<protein>
    <submittedName>
        <fullName evidence="9">Glycosyltransferase family 2 protein</fullName>
    </submittedName>
</protein>
<reference evidence="10" key="1">
    <citation type="journal article" date="2019" name="Int. J. Syst. Evol. Microbiol.">
        <title>The Global Catalogue of Microorganisms (GCM) 10K type strain sequencing project: providing services to taxonomists for standard genome sequencing and annotation.</title>
        <authorList>
            <consortium name="The Broad Institute Genomics Platform"/>
            <consortium name="The Broad Institute Genome Sequencing Center for Infectious Disease"/>
            <person name="Wu L."/>
            <person name="Ma J."/>
        </authorList>
    </citation>
    <scope>NUCLEOTIDE SEQUENCE [LARGE SCALE GENOMIC DNA]</scope>
    <source>
        <strain evidence="10">CCUG 56108</strain>
    </source>
</reference>
<proteinExistence type="predicted"/>
<gene>
    <name evidence="9" type="ORF">ACFQ4G_13650</name>
</gene>
<keyword evidence="10" id="KW-1185">Reference proteome</keyword>
<keyword evidence="6 7" id="KW-0472">Membrane</keyword>
<comment type="subcellular location">
    <subcellularLocation>
        <location evidence="1">Membrane</location>
        <topology evidence="1">Multi-pass membrane protein</topology>
    </subcellularLocation>
</comment>
<evidence type="ECO:0000256" key="2">
    <source>
        <dbReference type="ARBA" id="ARBA00022676"/>
    </source>
</evidence>
<evidence type="ECO:0000256" key="6">
    <source>
        <dbReference type="ARBA" id="ARBA00023136"/>
    </source>
</evidence>
<name>A0ABW3X0J6_9HYPH</name>
<evidence type="ECO:0000256" key="4">
    <source>
        <dbReference type="ARBA" id="ARBA00022692"/>
    </source>
</evidence>
<dbReference type="EMBL" id="JBHTND010000017">
    <property type="protein sequence ID" value="MFD1302615.1"/>
    <property type="molecule type" value="Genomic_DNA"/>
</dbReference>
<feature type="domain" description="Glycosyltransferase 2-like" evidence="8">
    <location>
        <begin position="329"/>
        <end position="517"/>
    </location>
</feature>
<dbReference type="Gene3D" id="3.90.550.10">
    <property type="entry name" value="Spore Coat Polysaccharide Biosynthesis Protein SpsA, Chain A"/>
    <property type="match status" value="1"/>
</dbReference>
<dbReference type="SUPFAM" id="SSF53448">
    <property type="entry name" value="Nucleotide-diphospho-sugar transferases"/>
    <property type="match status" value="1"/>
</dbReference>
<evidence type="ECO:0000313" key="9">
    <source>
        <dbReference type="EMBL" id="MFD1302615.1"/>
    </source>
</evidence>
<evidence type="ECO:0000256" key="7">
    <source>
        <dbReference type="SAM" id="Phobius"/>
    </source>
</evidence>
<keyword evidence="3" id="KW-0808">Transferase</keyword>
<feature type="transmembrane region" description="Helical" evidence="7">
    <location>
        <begin position="532"/>
        <end position="556"/>
    </location>
</feature>
<evidence type="ECO:0000259" key="8">
    <source>
        <dbReference type="Pfam" id="PF13632"/>
    </source>
</evidence>
<dbReference type="InterPro" id="IPR029044">
    <property type="entry name" value="Nucleotide-diphossugar_trans"/>
</dbReference>
<evidence type="ECO:0000256" key="1">
    <source>
        <dbReference type="ARBA" id="ARBA00004141"/>
    </source>
</evidence>
<feature type="transmembrane region" description="Helical" evidence="7">
    <location>
        <begin position="194"/>
        <end position="214"/>
    </location>
</feature>
<dbReference type="InterPro" id="IPR050321">
    <property type="entry name" value="Glycosyltr_2/OpgH_subfam"/>
</dbReference>
<keyword evidence="4 7" id="KW-0812">Transmembrane</keyword>
<dbReference type="Proteomes" id="UP001597176">
    <property type="component" value="Unassembled WGS sequence"/>
</dbReference>
<dbReference type="InterPro" id="IPR001173">
    <property type="entry name" value="Glyco_trans_2-like"/>
</dbReference>
<evidence type="ECO:0000313" key="10">
    <source>
        <dbReference type="Proteomes" id="UP001597176"/>
    </source>
</evidence>
<dbReference type="PANTHER" id="PTHR43867:SF2">
    <property type="entry name" value="CELLULOSE SYNTHASE CATALYTIC SUBUNIT A [UDP-FORMING]"/>
    <property type="match status" value="1"/>
</dbReference>
<feature type="transmembrane region" description="Helical" evidence="7">
    <location>
        <begin position="164"/>
        <end position="188"/>
    </location>
</feature>
<sequence>MSILGFRSLRGETVALPLEVAFLLGHAVPPTLLARAAALARASGTDAATALIQAGLMEEETFYRALALTLGARFLTDRLPLGAGARFPDSLIAGVAPLAAGMGTAFVYAPRGRAVVELLEGRSPTGLMPAITTPTALRRALFAQRPEAIAAHASGELFRRRPDWAYNAAPVAPLIALASLIFGALLVVLACLPALLVTVAWIVVQVGFLALLTFRVAAIGPTSGIVPDHPPGEGLTDRDLPVYTVLVALYREAAVVPRLLGALTRFDYPVAKLDIKLLTEADDTATAEALSRLALPAHVEVIVVPRGLPKTKPRALNAALPLARGSCLVVYDAEDVPDPGQLRAAAEAFARASPRTACLQGRLVIDNARDSWLTRCFALEYTALFDVLGPALSAWRLPTPLGGTSTHFRTHILRAVHGWDAWNVTEDADLGLRLARAGYDVGDLPSSTIEEAPAHCKPWLSQRTRWMKGFLQTSLTHGRNPLVTFRELGPLASLCALALVPGTVASALAYPFLMLPAVVSLWPSRIEAGSDFWSNLPTGTAITVLVSGFVAMLLPAYIGCRRRGWHDLVPFVPLLPVYFLLVSLAAWRSVVELILAPDRWNKTEHGLSRTSRSGALKPHAPP</sequence>
<dbReference type="PANTHER" id="PTHR43867">
    <property type="entry name" value="CELLULOSE SYNTHASE CATALYTIC SUBUNIT A [UDP-FORMING]"/>
    <property type="match status" value="1"/>
</dbReference>
<evidence type="ECO:0000256" key="3">
    <source>
        <dbReference type="ARBA" id="ARBA00022679"/>
    </source>
</evidence>
<comment type="caution">
    <text evidence="9">The sequence shown here is derived from an EMBL/GenBank/DDBJ whole genome shotgun (WGS) entry which is preliminary data.</text>
</comment>
<feature type="transmembrane region" description="Helical" evidence="7">
    <location>
        <begin position="568"/>
        <end position="587"/>
    </location>
</feature>
<organism evidence="9 10">
    <name type="scientific">Methylobacterium marchantiae</name>
    <dbReference type="NCBI Taxonomy" id="600331"/>
    <lineage>
        <taxon>Bacteria</taxon>
        <taxon>Pseudomonadati</taxon>
        <taxon>Pseudomonadota</taxon>
        <taxon>Alphaproteobacteria</taxon>
        <taxon>Hyphomicrobiales</taxon>
        <taxon>Methylobacteriaceae</taxon>
        <taxon>Methylobacterium</taxon>
    </lineage>
</organism>
<feature type="transmembrane region" description="Helical" evidence="7">
    <location>
        <begin position="488"/>
        <end position="512"/>
    </location>
</feature>